<dbReference type="EMBL" id="GBXM01084131">
    <property type="protein sequence ID" value="JAH24446.1"/>
    <property type="molecule type" value="Transcribed_RNA"/>
</dbReference>
<name>A0A0E9R5L7_ANGAN</name>
<organism evidence="1">
    <name type="scientific">Anguilla anguilla</name>
    <name type="common">European freshwater eel</name>
    <name type="synonym">Muraena anguilla</name>
    <dbReference type="NCBI Taxonomy" id="7936"/>
    <lineage>
        <taxon>Eukaryota</taxon>
        <taxon>Metazoa</taxon>
        <taxon>Chordata</taxon>
        <taxon>Craniata</taxon>
        <taxon>Vertebrata</taxon>
        <taxon>Euteleostomi</taxon>
        <taxon>Actinopterygii</taxon>
        <taxon>Neopterygii</taxon>
        <taxon>Teleostei</taxon>
        <taxon>Anguilliformes</taxon>
        <taxon>Anguillidae</taxon>
        <taxon>Anguilla</taxon>
    </lineage>
</organism>
<evidence type="ECO:0000313" key="1">
    <source>
        <dbReference type="EMBL" id="JAH24446.1"/>
    </source>
</evidence>
<proteinExistence type="predicted"/>
<protein>
    <submittedName>
        <fullName evidence="1">Uncharacterized protein</fullName>
    </submittedName>
</protein>
<reference evidence="1" key="2">
    <citation type="journal article" date="2015" name="Fish Shellfish Immunol.">
        <title>Early steps in the European eel (Anguilla anguilla)-Vibrio vulnificus interaction in the gills: Role of the RtxA13 toxin.</title>
        <authorList>
            <person name="Callol A."/>
            <person name="Pajuelo D."/>
            <person name="Ebbesson L."/>
            <person name="Teles M."/>
            <person name="MacKenzie S."/>
            <person name="Amaro C."/>
        </authorList>
    </citation>
    <scope>NUCLEOTIDE SEQUENCE</scope>
</reference>
<sequence length="24" mass="2795">MEDVHLSKQLFAVLTQEIPKKKVL</sequence>
<dbReference type="AlphaFoldDB" id="A0A0E9R5L7"/>
<reference evidence="1" key="1">
    <citation type="submission" date="2014-11" db="EMBL/GenBank/DDBJ databases">
        <authorList>
            <person name="Amaro Gonzalez C."/>
        </authorList>
    </citation>
    <scope>NUCLEOTIDE SEQUENCE</scope>
</reference>
<accession>A0A0E9R5L7</accession>